<proteinExistence type="evidence at transcript level"/>
<keyword evidence="9" id="KW-0539">Nucleus</keyword>
<dbReference type="PANTHER" id="PTHR12693">
    <property type="entry name" value="MENIN"/>
    <property type="match status" value="1"/>
</dbReference>
<dbReference type="GO" id="GO:0000403">
    <property type="term" value="F:Y-form DNA binding"/>
    <property type="evidence" value="ECO:0007669"/>
    <property type="project" value="TreeGrafter"/>
</dbReference>
<feature type="non-terminal residue" evidence="11">
    <location>
        <position position="605"/>
    </location>
</feature>
<dbReference type="Pfam" id="PF05053">
    <property type="entry name" value="Menin"/>
    <property type="match status" value="1"/>
</dbReference>
<name>L0HB44_SCHMD</name>
<evidence type="ECO:0000256" key="9">
    <source>
        <dbReference type="ARBA" id="ARBA00023242"/>
    </source>
</evidence>
<sequence>AITQQLGYKNIWLSLSEDHAWLEYEGNDINNNQSASTNSHKITADVAWSGKNHENKRCGSIDIGIIERSRLYLGGNSVVCSNNRITVAAAITTINPVKGSHSLSLNGYSNRNQIITSCHSSELAYLKRDLLWIAYKMNLLEKYPLALINLADLEMNYPKNTLNPNGNYFFGLLGLYREAADINLKYYNNSHVYPYLSMANYFYKDGDYQRALTCWRLAANVISKYNYKSEDWIIYREFFEIATHFVPNIFRLNNKEDDHHSKSSGSVYHASENESTKDRNRVSVDCKSLTCDELKNSVEFLSEFLCFFDFICLWEEGSSVPVLHEVWANKFKEVLCRFSESTRVELNTIGVDANILNEIQSIEEILFLPSNCSKPICQPKHDENESKPMSLVKSRQNSPNKSKRKPIKRLSLSNEELNQIKEFWIALCNNETKNLSTILSSKVLNLDFLLNFNSVKMFELSHILEPIDYENLNCENLCQLKTDKEFIDYFSTFKSVRDILNDNNDRNTSSSINSTQKNIESDQVLQELSNDQSHRCKYENSSNVPKIILESKSENEINQKSSYKIDSKSCQKIPLMDVFKSQKMKDICPLIVAPGKLNVPAIKLP</sequence>
<feature type="non-terminal residue" evidence="11">
    <location>
        <position position="1"/>
    </location>
</feature>
<evidence type="ECO:0000256" key="7">
    <source>
        <dbReference type="ARBA" id="ARBA00023125"/>
    </source>
</evidence>
<dbReference type="GO" id="GO:0000976">
    <property type="term" value="F:transcription cis-regulatory region binding"/>
    <property type="evidence" value="ECO:0007669"/>
    <property type="project" value="TreeGrafter"/>
</dbReference>
<dbReference type="GO" id="GO:0006357">
    <property type="term" value="P:regulation of transcription by RNA polymerase II"/>
    <property type="evidence" value="ECO:0007669"/>
    <property type="project" value="TreeGrafter"/>
</dbReference>
<evidence type="ECO:0000256" key="6">
    <source>
        <dbReference type="ARBA" id="ARBA00023015"/>
    </source>
</evidence>
<evidence type="ECO:0000256" key="4">
    <source>
        <dbReference type="ARBA" id="ARBA00022553"/>
    </source>
</evidence>
<dbReference type="AlphaFoldDB" id="L0HB44"/>
<keyword evidence="7" id="KW-0238">DNA-binding</keyword>
<reference evidence="11" key="2">
    <citation type="submission" date="2012-12" db="EMBL/GenBank/DDBJ databases">
        <authorList>
            <person name="Hubert A.M."/>
            <person name="Zayas R.M."/>
        </authorList>
    </citation>
    <scope>NUCLEOTIDE SEQUENCE</scope>
</reference>
<keyword evidence="6" id="KW-0805">Transcription regulation</keyword>
<keyword evidence="5" id="KW-0156">Chromatin regulator</keyword>
<protein>
    <recommendedName>
        <fullName evidence="2">Menin</fullName>
    </recommendedName>
</protein>
<evidence type="ECO:0000256" key="5">
    <source>
        <dbReference type="ARBA" id="ARBA00022853"/>
    </source>
</evidence>
<dbReference type="GO" id="GO:0045786">
    <property type="term" value="P:negative regulation of cell cycle"/>
    <property type="evidence" value="ECO:0007669"/>
    <property type="project" value="TreeGrafter"/>
</dbReference>
<evidence type="ECO:0000256" key="2">
    <source>
        <dbReference type="ARBA" id="ARBA00021162"/>
    </source>
</evidence>
<keyword evidence="4" id="KW-0597">Phosphoprotein</keyword>
<evidence type="ECO:0000256" key="3">
    <source>
        <dbReference type="ARBA" id="ARBA00022491"/>
    </source>
</evidence>
<dbReference type="EMBL" id="KC262339">
    <property type="protein sequence ID" value="AGA95403.1"/>
    <property type="molecule type" value="mRNA"/>
</dbReference>
<evidence type="ECO:0000256" key="10">
    <source>
        <dbReference type="SAM" id="MobiDB-lite"/>
    </source>
</evidence>
<keyword evidence="8" id="KW-0804">Transcription</keyword>
<dbReference type="InterPro" id="IPR007747">
    <property type="entry name" value="Menin"/>
</dbReference>
<keyword evidence="3" id="KW-0678">Repressor</keyword>
<feature type="region of interest" description="Disordered" evidence="10">
    <location>
        <begin position="379"/>
        <end position="406"/>
    </location>
</feature>
<dbReference type="GO" id="GO:0006325">
    <property type="term" value="P:chromatin organization"/>
    <property type="evidence" value="ECO:0007669"/>
    <property type="project" value="UniProtKB-KW"/>
</dbReference>
<reference evidence="11" key="1">
    <citation type="journal article" date="2012" name="Epigenetics">
        <title>Epigenetic regulation of planarian stem cells by the SET1/MLL family of histone methyltransferases.</title>
        <authorList>
            <person name="Hubert A."/>
            <person name="Henderson J.M."/>
            <person name="Ross K.G."/>
            <person name="Cowles M.W."/>
            <person name="Torres J."/>
            <person name="Zayas R.M."/>
        </authorList>
    </citation>
    <scope>NUCLEOTIDE SEQUENCE</scope>
</reference>
<dbReference type="PANTHER" id="PTHR12693:SF3">
    <property type="entry name" value="MENIN"/>
    <property type="match status" value="1"/>
</dbReference>
<dbReference type="GO" id="GO:0008285">
    <property type="term" value="P:negative regulation of cell population proliferation"/>
    <property type="evidence" value="ECO:0007669"/>
    <property type="project" value="TreeGrafter"/>
</dbReference>
<dbReference type="OrthoDB" id="5962932at2759"/>
<dbReference type="GO" id="GO:0003682">
    <property type="term" value="F:chromatin binding"/>
    <property type="evidence" value="ECO:0007669"/>
    <property type="project" value="TreeGrafter"/>
</dbReference>
<dbReference type="GO" id="GO:0035097">
    <property type="term" value="C:histone methyltransferase complex"/>
    <property type="evidence" value="ECO:0007669"/>
    <property type="project" value="TreeGrafter"/>
</dbReference>
<accession>L0HB44</accession>
<evidence type="ECO:0000313" key="11">
    <source>
        <dbReference type="EMBL" id="AGA95403.1"/>
    </source>
</evidence>
<dbReference type="GO" id="GO:0000785">
    <property type="term" value="C:chromatin"/>
    <property type="evidence" value="ECO:0007669"/>
    <property type="project" value="TreeGrafter"/>
</dbReference>
<evidence type="ECO:0000256" key="8">
    <source>
        <dbReference type="ARBA" id="ARBA00023163"/>
    </source>
</evidence>
<comment type="subcellular location">
    <subcellularLocation>
        <location evidence="1">Nucleus</location>
    </subcellularLocation>
</comment>
<evidence type="ECO:0000256" key="1">
    <source>
        <dbReference type="ARBA" id="ARBA00004123"/>
    </source>
</evidence>
<organism evidence="11">
    <name type="scientific">Schmidtea mediterranea</name>
    <name type="common">Freshwater planarian flatworm</name>
    <dbReference type="NCBI Taxonomy" id="79327"/>
    <lineage>
        <taxon>Eukaryota</taxon>
        <taxon>Metazoa</taxon>
        <taxon>Spiralia</taxon>
        <taxon>Lophotrochozoa</taxon>
        <taxon>Platyhelminthes</taxon>
        <taxon>Rhabditophora</taxon>
        <taxon>Seriata</taxon>
        <taxon>Tricladida</taxon>
        <taxon>Continenticola</taxon>
        <taxon>Geoplanoidea</taxon>
        <taxon>Dugesiidae</taxon>
        <taxon>Schmidtea</taxon>
    </lineage>
</organism>